<protein>
    <recommendedName>
        <fullName evidence="1">Rad50/SbcC-type AAA domain-containing protein</fullName>
    </recommendedName>
</protein>
<evidence type="ECO:0000313" key="3">
    <source>
        <dbReference type="Proteomes" id="UP000241954"/>
    </source>
</evidence>
<reference evidence="2 3" key="1">
    <citation type="submission" date="2018-01" db="EMBL/GenBank/DDBJ databases">
        <title>Whole genome sequencing of Histamine producing bacteria.</title>
        <authorList>
            <person name="Butler K."/>
        </authorList>
    </citation>
    <scope>NUCLEOTIDE SEQUENCE [LARGE SCALE GENOMIC DNA]</scope>
    <source>
        <strain evidence="2 3">NCIMB 13481</strain>
    </source>
</reference>
<comment type="caution">
    <text evidence="2">The sequence shown here is derived from an EMBL/GenBank/DDBJ whole genome shotgun (WGS) entry which is preliminary data.</text>
</comment>
<evidence type="ECO:0000259" key="1">
    <source>
        <dbReference type="Pfam" id="PF13476"/>
    </source>
</evidence>
<name>A0A2T3MIX9_9GAMM</name>
<dbReference type="InterPro" id="IPR027417">
    <property type="entry name" value="P-loop_NTPase"/>
</dbReference>
<accession>A0A2T3MIX9</accession>
<dbReference type="Gene3D" id="3.40.50.300">
    <property type="entry name" value="P-loop containing nucleotide triphosphate hydrolases"/>
    <property type="match status" value="1"/>
</dbReference>
<dbReference type="GO" id="GO:0016887">
    <property type="term" value="F:ATP hydrolysis activity"/>
    <property type="evidence" value="ECO:0007669"/>
    <property type="project" value="InterPro"/>
</dbReference>
<organism evidence="2 3">
    <name type="scientific">Photobacterium iliopiscarium</name>
    <dbReference type="NCBI Taxonomy" id="56192"/>
    <lineage>
        <taxon>Bacteria</taxon>
        <taxon>Pseudomonadati</taxon>
        <taxon>Pseudomonadota</taxon>
        <taxon>Gammaproteobacteria</taxon>
        <taxon>Vibrionales</taxon>
        <taxon>Vibrionaceae</taxon>
        <taxon>Photobacterium</taxon>
    </lineage>
</organism>
<evidence type="ECO:0000313" key="2">
    <source>
        <dbReference type="EMBL" id="PSV95190.1"/>
    </source>
</evidence>
<gene>
    <name evidence="2" type="ORF">C9I88_13395</name>
</gene>
<dbReference type="SUPFAM" id="SSF52540">
    <property type="entry name" value="P-loop containing nucleoside triphosphate hydrolases"/>
    <property type="match status" value="1"/>
</dbReference>
<dbReference type="InterPro" id="IPR038729">
    <property type="entry name" value="Rad50/SbcC_AAA"/>
</dbReference>
<dbReference type="AlphaFoldDB" id="A0A2T3MIX9"/>
<dbReference type="RefSeq" id="WP_107237585.1">
    <property type="nucleotide sequence ID" value="NZ_PYLW01000015.1"/>
</dbReference>
<sequence length="682" mass="78961">MLIIKKISAKIKVMNSTKDFGFEYTFNDGLNIITGENSTGKSSILSCIYYNLGLEQLLGMSQRGILDKCITSEFIYKGKTYKVLESRIELKIKNEKGEIADLYRDAILTDGRKGNSITVDMNGTSQRYFLHEVGDHTNKYGFYNWLQDFIGITLPKDKETGKQILYLQNIFAACLIEQTKGWSELFSQMPSFSMKGIKDIKAKLVEYLLELECFSKDLEKDKLKIEKDSLVSKWYEIEKIFNKYETSLSYKIDGLPVSYTPMPLSKPEKFKLFLNHDGEWCKITSIYTLKCKELSALKKNNREIEKKDNLNKSNEHRASLKLRLLKILKVKAATERNFSAEKIKIEGYKKQLDKLLIEKQSLIGSKKVDEILTELSSAENCPLCDSQLELCSFEHELSNENYNSSLDFISSKISMVEKYICTFSGVKDDYKRENEYYNNIILNLRDQISNIDRDIISNADVSLSREKIYQEISLSNEVRIYESLIKEFEKVKLEFTDLNKMISEVSREIKDIDTSFKADSERVKNFETKFRAYLKKFHYTSNECWYVSIRDKMPYKMLPSVFNNTTKSYQPIRIASSASDFVRSEWAFYLSLLEFSSLHPGLIVFDEPGQHAMSHDSLRELLKESNKISGKQVLLAISKYTKGYDENKKESSWAMSNLIQGIEGINIVDIDEDKEKLVKIIN</sequence>
<dbReference type="EMBL" id="PYLW01000015">
    <property type="protein sequence ID" value="PSV95190.1"/>
    <property type="molecule type" value="Genomic_DNA"/>
</dbReference>
<feature type="domain" description="Rad50/SbcC-type AAA" evidence="1">
    <location>
        <begin position="22"/>
        <end position="241"/>
    </location>
</feature>
<dbReference type="Proteomes" id="UP000241954">
    <property type="component" value="Unassembled WGS sequence"/>
</dbReference>
<dbReference type="GO" id="GO:0006302">
    <property type="term" value="P:double-strand break repair"/>
    <property type="evidence" value="ECO:0007669"/>
    <property type="project" value="InterPro"/>
</dbReference>
<dbReference type="Pfam" id="PF13476">
    <property type="entry name" value="AAA_23"/>
    <property type="match status" value="1"/>
</dbReference>
<proteinExistence type="predicted"/>